<reference evidence="2 3" key="1">
    <citation type="submission" date="2016-06" db="EMBL/GenBank/DDBJ databases">
        <authorList>
            <person name="Kjaerup R.B."/>
            <person name="Dalgaard T.S."/>
            <person name="Juul-Madsen H.R."/>
        </authorList>
    </citation>
    <scope>NUCLEOTIDE SEQUENCE [LARGE SCALE GENOMIC DNA]</scope>
    <source>
        <strain evidence="2 3">Pb300</strain>
    </source>
</reference>
<feature type="compositionally biased region" description="Low complexity" evidence="1">
    <location>
        <begin position="245"/>
        <end position="267"/>
    </location>
</feature>
<evidence type="ECO:0000256" key="1">
    <source>
        <dbReference type="SAM" id="MobiDB-lite"/>
    </source>
</evidence>
<comment type="caution">
    <text evidence="2">The sequence shown here is derived from an EMBL/GenBank/DDBJ whole genome shotgun (WGS) entry which is preliminary data.</text>
</comment>
<evidence type="ECO:0000313" key="2">
    <source>
        <dbReference type="EMBL" id="ODH23058.1"/>
    </source>
</evidence>
<protein>
    <submittedName>
        <fullName evidence="2">Uncharacterized protein</fullName>
    </submittedName>
</protein>
<dbReference type="EMBL" id="LZYO01000244">
    <property type="protein sequence ID" value="ODH23058.1"/>
    <property type="molecule type" value="Genomic_DNA"/>
</dbReference>
<sequence>MKYFNTSALPLQRRGLMLVRLLPRRSSVSFHSIFWDVNTLFYISSLGEKLDYFYHALATRYLDILIDMVLSWFQNYLERRRIRRNGNRRVLDERFGDLAITAPMAGGWNQLPISTTTSGDHAFMDHEHDSRRSGSKTWTACCFSDHEDEKVTVSSDPQPSFSQQEKEGSTANPSARSSDPPAFVYKPASEEFLKQMADIGKPKSPLSISSSNDSEKHKRQLSTISSNASLMDPVSSSDIPRHQSYHSQPLTSSSSSSNTPVGSRSPSGTFVSSSDGRPFQTSPALSSMSTPNTLKQNSPRSLYSDAEKAPLEPVKECRSIPVPPIQVQPPVTTKSKKSLKKTRVVTEELVPSDTELFG</sequence>
<dbReference type="AlphaFoldDB" id="A0A1D2JA97"/>
<organism evidence="2 3">
    <name type="scientific">Paracoccidioides brasiliensis</name>
    <dbReference type="NCBI Taxonomy" id="121759"/>
    <lineage>
        <taxon>Eukaryota</taxon>
        <taxon>Fungi</taxon>
        <taxon>Dikarya</taxon>
        <taxon>Ascomycota</taxon>
        <taxon>Pezizomycotina</taxon>
        <taxon>Eurotiomycetes</taxon>
        <taxon>Eurotiomycetidae</taxon>
        <taxon>Onygenales</taxon>
        <taxon>Ajellomycetaceae</taxon>
        <taxon>Paracoccidioides</taxon>
    </lineage>
</organism>
<proteinExistence type="predicted"/>
<accession>A0A1D2JA97</accession>
<name>A0A1D2JA97_PARBR</name>
<dbReference type="VEuPathDB" id="FungiDB:PABG_00646"/>
<feature type="compositionally biased region" description="Polar residues" evidence="1">
    <location>
        <begin position="268"/>
        <end position="301"/>
    </location>
</feature>
<dbReference type="VEuPathDB" id="FungiDB:PADG_03081"/>
<evidence type="ECO:0000313" key="3">
    <source>
        <dbReference type="Proteomes" id="UP000242814"/>
    </source>
</evidence>
<feature type="compositionally biased region" description="Polar residues" evidence="1">
    <location>
        <begin position="152"/>
        <end position="177"/>
    </location>
</feature>
<feature type="compositionally biased region" description="Basic and acidic residues" evidence="1">
    <location>
        <begin position="305"/>
        <end position="315"/>
    </location>
</feature>
<dbReference type="Proteomes" id="UP000242814">
    <property type="component" value="Unassembled WGS sequence"/>
</dbReference>
<gene>
    <name evidence="2" type="ORF">ACO22_05437</name>
</gene>
<feature type="compositionally biased region" description="Polar residues" evidence="1">
    <location>
        <begin position="221"/>
        <end position="238"/>
    </location>
</feature>
<feature type="region of interest" description="Disordered" evidence="1">
    <location>
        <begin position="149"/>
        <end position="183"/>
    </location>
</feature>
<feature type="region of interest" description="Disordered" evidence="1">
    <location>
        <begin position="201"/>
        <end position="315"/>
    </location>
</feature>